<evidence type="ECO:0000313" key="1">
    <source>
        <dbReference type="EMBL" id="MBB6005220.1"/>
    </source>
</evidence>
<evidence type="ECO:0000313" key="2">
    <source>
        <dbReference type="Proteomes" id="UP000524404"/>
    </source>
</evidence>
<gene>
    <name evidence="1" type="ORF">HNP25_003892</name>
</gene>
<sequence length="45" mass="4718">MTNASPSIFSIDPLAGLSVFSIDPQINASLTAHFATLIILIIPCC</sequence>
<protein>
    <submittedName>
        <fullName evidence="1">Uncharacterized protein</fullName>
    </submittedName>
</protein>
<reference evidence="1 2" key="1">
    <citation type="submission" date="2020-08" db="EMBL/GenBank/DDBJ databases">
        <title>Functional genomics of gut bacteria from endangered species of beetles.</title>
        <authorList>
            <person name="Carlos-Shanley C."/>
        </authorList>
    </citation>
    <scope>NUCLEOTIDE SEQUENCE [LARGE SCALE GENOMIC DNA]</scope>
    <source>
        <strain evidence="1 2">S00070</strain>
    </source>
</reference>
<name>A0A841EY23_9BACT</name>
<keyword evidence="2" id="KW-1185">Reference proteome</keyword>
<comment type="caution">
    <text evidence="1">The sequence shown here is derived from an EMBL/GenBank/DDBJ whole genome shotgun (WGS) entry which is preliminary data.</text>
</comment>
<accession>A0A841EY23</accession>
<proteinExistence type="predicted"/>
<dbReference type="AlphaFoldDB" id="A0A841EY23"/>
<organism evidence="1 2">
    <name type="scientific">Arcicella rosea</name>
    <dbReference type="NCBI Taxonomy" id="502909"/>
    <lineage>
        <taxon>Bacteria</taxon>
        <taxon>Pseudomonadati</taxon>
        <taxon>Bacteroidota</taxon>
        <taxon>Cytophagia</taxon>
        <taxon>Cytophagales</taxon>
        <taxon>Flectobacillaceae</taxon>
        <taxon>Arcicella</taxon>
    </lineage>
</organism>
<dbReference type="EMBL" id="JACHKT010000038">
    <property type="protein sequence ID" value="MBB6005220.1"/>
    <property type="molecule type" value="Genomic_DNA"/>
</dbReference>
<dbReference type="Proteomes" id="UP000524404">
    <property type="component" value="Unassembled WGS sequence"/>
</dbReference>